<dbReference type="PANTHER" id="PTHR22770">
    <property type="entry name" value="UBIQUITIN CONJUGATING ENZYME 7 INTERACTING PROTEIN-RELATED"/>
    <property type="match status" value="1"/>
</dbReference>
<accession>A0A3Q0HHR4</accession>
<reference evidence="10" key="1">
    <citation type="submission" date="2025-08" db="UniProtKB">
        <authorList>
            <consortium name="RefSeq"/>
        </authorList>
    </citation>
    <scope>IDENTIFICATION</scope>
</reference>
<evidence type="ECO:0000256" key="1">
    <source>
        <dbReference type="ARBA" id="ARBA00004906"/>
    </source>
</evidence>
<evidence type="ECO:0000313" key="10">
    <source>
        <dbReference type="RefSeq" id="XP_025070028.1"/>
    </source>
</evidence>
<dbReference type="RefSeq" id="XP_025070028.1">
    <property type="nucleotide sequence ID" value="XM_025214243.1"/>
</dbReference>
<dbReference type="GO" id="GO:0008270">
    <property type="term" value="F:zinc ion binding"/>
    <property type="evidence" value="ECO:0007669"/>
    <property type="project" value="UniProtKB-KW"/>
</dbReference>
<evidence type="ECO:0000256" key="2">
    <source>
        <dbReference type="ARBA" id="ARBA00022679"/>
    </source>
</evidence>
<dbReference type="Proteomes" id="UP000189705">
    <property type="component" value="Unplaced"/>
</dbReference>
<evidence type="ECO:0000259" key="8">
    <source>
        <dbReference type="PROSITE" id="PS51873"/>
    </source>
</evidence>
<dbReference type="GeneID" id="112551715"/>
<dbReference type="InterPro" id="IPR044066">
    <property type="entry name" value="TRIAD_supradom"/>
</dbReference>
<evidence type="ECO:0000256" key="4">
    <source>
        <dbReference type="ARBA" id="ARBA00022737"/>
    </source>
</evidence>
<dbReference type="InParanoid" id="A0A3Q0HHR4"/>
<dbReference type="GO" id="GO:0043123">
    <property type="term" value="P:positive regulation of canonical NF-kappaB signal transduction"/>
    <property type="evidence" value="ECO:0007669"/>
    <property type="project" value="TreeGrafter"/>
</dbReference>
<evidence type="ECO:0000256" key="7">
    <source>
        <dbReference type="ARBA" id="ARBA00022833"/>
    </source>
</evidence>
<comment type="pathway">
    <text evidence="1">Protein modification; protein ubiquitination.</text>
</comment>
<keyword evidence="4" id="KW-0677">Repeat</keyword>
<gene>
    <name evidence="10" type="primary">LOC112551715</name>
</gene>
<organism evidence="9 10">
    <name type="scientific">Alligator sinensis</name>
    <name type="common">Chinese alligator</name>
    <dbReference type="NCBI Taxonomy" id="38654"/>
    <lineage>
        <taxon>Eukaryota</taxon>
        <taxon>Metazoa</taxon>
        <taxon>Chordata</taxon>
        <taxon>Craniata</taxon>
        <taxon>Vertebrata</taxon>
        <taxon>Euteleostomi</taxon>
        <taxon>Archelosauria</taxon>
        <taxon>Archosauria</taxon>
        <taxon>Crocodylia</taxon>
        <taxon>Alligatoridae</taxon>
        <taxon>Alligatorinae</taxon>
        <taxon>Alligator</taxon>
    </lineage>
</organism>
<evidence type="ECO:0000256" key="5">
    <source>
        <dbReference type="ARBA" id="ARBA00022771"/>
    </source>
</evidence>
<evidence type="ECO:0000256" key="3">
    <source>
        <dbReference type="ARBA" id="ARBA00022723"/>
    </source>
</evidence>
<dbReference type="CDD" id="cd20345">
    <property type="entry name" value="BRcat_RBR_HOIL1"/>
    <property type="match status" value="1"/>
</dbReference>
<dbReference type="GO" id="GO:0071797">
    <property type="term" value="C:LUBAC complex"/>
    <property type="evidence" value="ECO:0007669"/>
    <property type="project" value="TreeGrafter"/>
</dbReference>
<dbReference type="InterPro" id="IPR047558">
    <property type="entry name" value="BRcat_RBR_HOIL1"/>
</dbReference>
<proteinExistence type="predicted"/>
<dbReference type="GO" id="GO:0043161">
    <property type="term" value="P:proteasome-mediated ubiquitin-dependent protein catabolic process"/>
    <property type="evidence" value="ECO:0007669"/>
    <property type="project" value="TreeGrafter"/>
</dbReference>
<keyword evidence="7" id="KW-0862">Zinc</keyword>
<name>A0A3Q0HHR4_ALLSI</name>
<keyword evidence="3" id="KW-0479">Metal-binding</keyword>
<dbReference type="AlphaFoldDB" id="A0A3Q0HHR4"/>
<dbReference type="InterPro" id="IPR051628">
    <property type="entry name" value="LUBAC_E3_Ligases"/>
</dbReference>
<dbReference type="SUPFAM" id="SSF57850">
    <property type="entry name" value="RING/U-box"/>
    <property type="match status" value="1"/>
</dbReference>
<dbReference type="GO" id="GO:0004842">
    <property type="term" value="F:ubiquitin-protein transferase activity"/>
    <property type="evidence" value="ECO:0007669"/>
    <property type="project" value="TreeGrafter"/>
</dbReference>
<dbReference type="KEGG" id="asn:112551715"/>
<dbReference type="GO" id="GO:0043130">
    <property type="term" value="F:ubiquitin binding"/>
    <property type="evidence" value="ECO:0007669"/>
    <property type="project" value="TreeGrafter"/>
</dbReference>
<dbReference type="GO" id="GO:0097039">
    <property type="term" value="P:protein linear polyubiquitination"/>
    <property type="evidence" value="ECO:0007669"/>
    <property type="project" value="TreeGrafter"/>
</dbReference>
<dbReference type="PANTHER" id="PTHR22770:SF45">
    <property type="entry name" value="RANBP-TYPE AND C3HC4-TYPE ZINC FINGER-CONTAINING PROTEIN 1"/>
    <property type="match status" value="1"/>
</dbReference>
<keyword evidence="6" id="KW-0833">Ubl conjugation pathway</keyword>
<feature type="domain" description="RING-type" evidence="8">
    <location>
        <begin position="1"/>
        <end position="123"/>
    </location>
</feature>
<evidence type="ECO:0000256" key="6">
    <source>
        <dbReference type="ARBA" id="ARBA00022786"/>
    </source>
</evidence>
<dbReference type="PROSITE" id="PS51873">
    <property type="entry name" value="TRIAD"/>
    <property type="match status" value="1"/>
</dbReference>
<keyword evidence="5" id="KW-0863">Zinc-finger</keyword>
<dbReference type="STRING" id="38654.A0A3Q0HHR4"/>
<protein>
    <submittedName>
        <fullName evidence="10">RanBP-type and C3HC4-type zinc finger-containing protein 1-like</fullName>
    </submittedName>
</protein>
<sequence length="123" mass="13791">MTRSVLALQLVSPEEYQRFLGRGLAVAEQRVPNSYHCRTADCPGWCVYEDAVNEFRCPLCAKLNCLLCKAIHEGQNCRQYQDNLRLQAHDDVAARQTGPGDTSGGCRCNVNGQRCHPHCQNCH</sequence>
<keyword evidence="2" id="KW-0808">Transferase</keyword>
<keyword evidence="9" id="KW-1185">Reference proteome</keyword>
<evidence type="ECO:0000313" key="9">
    <source>
        <dbReference type="Proteomes" id="UP000189705"/>
    </source>
</evidence>